<protein>
    <submittedName>
        <fullName evidence="1">Uncharacterized protein</fullName>
    </submittedName>
</protein>
<name>A0A087TMR1_STEMI</name>
<dbReference type="EMBL" id="KK115934">
    <property type="protein sequence ID" value="KFM66400.1"/>
    <property type="molecule type" value="Genomic_DNA"/>
</dbReference>
<dbReference type="AlphaFoldDB" id="A0A087TMR1"/>
<keyword evidence="2" id="KW-1185">Reference proteome</keyword>
<dbReference type="Proteomes" id="UP000054359">
    <property type="component" value="Unassembled WGS sequence"/>
</dbReference>
<sequence length="34" mass="3917">MQYPCMWDLLFDEIECCGAKFKSGAKLFSAKILE</sequence>
<feature type="non-terminal residue" evidence="1">
    <location>
        <position position="34"/>
    </location>
</feature>
<evidence type="ECO:0000313" key="2">
    <source>
        <dbReference type="Proteomes" id="UP000054359"/>
    </source>
</evidence>
<organism evidence="1 2">
    <name type="scientific">Stegodyphus mimosarum</name>
    <name type="common">African social velvet spider</name>
    <dbReference type="NCBI Taxonomy" id="407821"/>
    <lineage>
        <taxon>Eukaryota</taxon>
        <taxon>Metazoa</taxon>
        <taxon>Ecdysozoa</taxon>
        <taxon>Arthropoda</taxon>
        <taxon>Chelicerata</taxon>
        <taxon>Arachnida</taxon>
        <taxon>Araneae</taxon>
        <taxon>Araneomorphae</taxon>
        <taxon>Entelegynae</taxon>
        <taxon>Eresoidea</taxon>
        <taxon>Eresidae</taxon>
        <taxon>Stegodyphus</taxon>
    </lineage>
</organism>
<evidence type="ECO:0000313" key="1">
    <source>
        <dbReference type="EMBL" id="KFM66400.1"/>
    </source>
</evidence>
<accession>A0A087TMR1</accession>
<proteinExistence type="predicted"/>
<gene>
    <name evidence="1" type="ORF">X975_21673</name>
</gene>
<reference evidence="1 2" key="1">
    <citation type="submission" date="2013-11" db="EMBL/GenBank/DDBJ databases">
        <title>Genome sequencing of Stegodyphus mimosarum.</title>
        <authorList>
            <person name="Bechsgaard J."/>
        </authorList>
    </citation>
    <scope>NUCLEOTIDE SEQUENCE [LARGE SCALE GENOMIC DNA]</scope>
</reference>